<protein>
    <submittedName>
        <fullName evidence="1">Uncharacterized protein</fullName>
    </submittedName>
</protein>
<accession>A0A4U0V8W6</accession>
<organism evidence="1 2">
    <name type="scientific">Friedmanniomyces endolithicus</name>
    <dbReference type="NCBI Taxonomy" id="329885"/>
    <lineage>
        <taxon>Eukaryota</taxon>
        <taxon>Fungi</taxon>
        <taxon>Dikarya</taxon>
        <taxon>Ascomycota</taxon>
        <taxon>Pezizomycotina</taxon>
        <taxon>Dothideomycetes</taxon>
        <taxon>Dothideomycetidae</taxon>
        <taxon>Mycosphaerellales</taxon>
        <taxon>Teratosphaeriaceae</taxon>
        <taxon>Friedmanniomyces</taxon>
    </lineage>
</organism>
<dbReference type="AlphaFoldDB" id="A0A4U0V8W6"/>
<name>A0A4U0V8W6_9PEZI</name>
<reference evidence="1 2" key="1">
    <citation type="submission" date="2017-03" db="EMBL/GenBank/DDBJ databases">
        <title>Genomes of endolithic fungi from Antarctica.</title>
        <authorList>
            <person name="Coleine C."/>
            <person name="Masonjones S."/>
            <person name="Stajich J.E."/>
        </authorList>
    </citation>
    <scope>NUCLEOTIDE SEQUENCE [LARGE SCALE GENOMIC DNA]</scope>
    <source>
        <strain evidence="1 2">CCFEE 5311</strain>
    </source>
</reference>
<comment type="caution">
    <text evidence="1">The sequence shown here is derived from an EMBL/GenBank/DDBJ whole genome shotgun (WGS) entry which is preliminary data.</text>
</comment>
<sequence length="136" mass="14524">MDDDEELLLLPALEGDNTPTALLLVASIETELVNTGSVLMDVLDEEELDVVPEDAALELTATGVTDAVEAEMLDVDRLGVDKLDAGRLDVARLDDGMLDIAELMLDVATGLVRLMLVAGEDDGREDKPVILVLIVP</sequence>
<evidence type="ECO:0000313" key="2">
    <source>
        <dbReference type="Proteomes" id="UP000310066"/>
    </source>
</evidence>
<proteinExistence type="predicted"/>
<evidence type="ECO:0000313" key="1">
    <source>
        <dbReference type="EMBL" id="TKA44882.1"/>
    </source>
</evidence>
<gene>
    <name evidence="1" type="ORF">B0A54_03172</name>
</gene>
<dbReference type="Proteomes" id="UP000310066">
    <property type="component" value="Unassembled WGS sequence"/>
</dbReference>
<dbReference type="EMBL" id="NAJP01000013">
    <property type="protein sequence ID" value="TKA44882.1"/>
    <property type="molecule type" value="Genomic_DNA"/>
</dbReference>